<dbReference type="SUPFAM" id="SSF48403">
    <property type="entry name" value="Ankyrin repeat"/>
    <property type="match status" value="1"/>
</dbReference>
<evidence type="ECO:0000313" key="2">
    <source>
        <dbReference type="EMBL" id="PVM85721.1"/>
    </source>
</evidence>
<evidence type="ECO:0000256" key="1">
    <source>
        <dbReference type="PROSITE-ProRule" id="PRU00023"/>
    </source>
</evidence>
<comment type="caution">
    <text evidence="2">The sequence shown here is derived from an EMBL/GenBank/DDBJ whole genome shotgun (WGS) entry which is preliminary data.</text>
</comment>
<keyword evidence="3" id="KW-1185">Reference proteome</keyword>
<name>A0A2T9JQ39_9CAUL</name>
<proteinExistence type="predicted"/>
<dbReference type="EMBL" id="QDKQ01000058">
    <property type="protein sequence ID" value="PVM85721.1"/>
    <property type="molecule type" value="Genomic_DNA"/>
</dbReference>
<gene>
    <name evidence="2" type="ORF">DDF67_17610</name>
</gene>
<dbReference type="AlphaFoldDB" id="A0A2T9JQ39"/>
<accession>A0A2T9JQ39</accession>
<sequence>MIDLLLKNGADPNVRDKAGATPLICATEEAAALALIKGGAAIDAPSATCVFGAPATIDDLAAASHWTQVQALLAQRRGRTG</sequence>
<dbReference type="Gene3D" id="1.25.40.20">
    <property type="entry name" value="Ankyrin repeat-containing domain"/>
    <property type="match status" value="1"/>
</dbReference>
<dbReference type="OrthoDB" id="5657095at2"/>
<organism evidence="2 3">
    <name type="scientific">Caulobacter endophyticus</name>
    <dbReference type="NCBI Taxonomy" id="2172652"/>
    <lineage>
        <taxon>Bacteria</taxon>
        <taxon>Pseudomonadati</taxon>
        <taxon>Pseudomonadota</taxon>
        <taxon>Alphaproteobacteria</taxon>
        <taxon>Caulobacterales</taxon>
        <taxon>Caulobacteraceae</taxon>
        <taxon>Caulobacter</taxon>
    </lineage>
</organism>
<evidence type="ECO:0000313" key="3">
    <source>
        <dbReference type="Proteomes" id="UP000245073"/>
    </source>
</evidence>
<dbReference type="Proteomes" id="UP000245073">
    <property type="component" value="Unassembled WGS sequence"/>
</dbReference>
<reference evidence="2 3" key="1">
    <citation type="submission" date="2018-04" db="EMBL/GenBank/DDBJ databases">
        <title>The genome sequence of Caulobacter sp. 744.</title>
        <authorList>
            <person name="Gao J."/>
            <person name="Sun J."/>
        </authorList>
    </citation>
    <scope>NUCLEOTIDE SEQUENCE [LARGE SCALE GENOMIC DNA]</scope>
    <source>
        <strain evidence="2 3">774</strain>
    </source>
</reference>
<protein>
    <submittedName>
        <fullName evidence="2">Uncharacterized protein</fullName>
    </submittedName>
</protein>
<feature type="repeat" description="ANK" evidence="1">
    <location>
        <begin position="1"/>
        <end position="17"/>
    </location>
</feature>
<dbReference type="InterPro" id="IPR036770">
    <property type="entry name" value="Ankyrin_rpt-contain_sf"/>
</dbReference>
<keyword evidence="1" id="KW-0040">ANK repeat</keyword>
<dbReference type="InterPro" id="IPR002110">
    <property type="entry name" value="Ankyrin_rpt"/>
</dbReference>
<dbReference type="PROSITE" id="PS50088">
    <property type="entry name" value="ANK_REPEAT"/>
    <property type="match status" value="1"/>
</dbReference>